<keyword evidence="2" id="KW-0862">Zinc</keyword>
<dbReference type="SMART" id="SM00336">
    <property type="entry name" value="BBOX"/>
    <property type="match status" value="1"/>
</dbReference>
<dbReference type="PROSITE" id="PS50188">
    <property type="entry name" value="B302_SPRY"/>
    <property type="match status" value="1"/>
</dbReference>
<sequence>LQKSLSVTLRCGFYICIKPFTVKGKFSNCTNTAVLCVFFFFFFKIFLCSDHDEKPKLFCETDQKLVCVICRDDEKHRGHEFKPIEEADSCHKLNGASNFLLQDNSAMDSLSKLRDLEIKNTQVRLLRAEIHSQVEEMHSFLSRKEKEVAEELEGKEADALEVVKANEALIESRLETRKKTEATPLSALDIPGADSFLQWWSEEGHLFMLELKETDDGNRKKQYESRAKDLWVATDSFSLGAYETQLLYFMWKEMLRIIRSGGIRTTFEPAADYRGTAVSEETFGTGQHYPEVDVRKKLDWGVGVKGGETDQIKVKEEKQLFLKHDKGYAFTDNGTETAVNPSVKPRKTGLYLDCESKRVSFHSADTMSLIHSANCSFFPSSCRVSQSGGLPRRAKFSHKLINNHSQTPNVTVG</sequence>
<dbReference type="InterPro" id="IPR000315">
    <property type="entry name" value="Znf_B-box"/>
</dbReference>
<organism evidence="6 7">
    <name type="scientific">Scleropages formosus</name>
    <name type="common">Asian bonytongue</name>
    <name type="synonym">Osteoglossum formosum</name>
    <dbReference type="NCBI Taxonomy" id="113540"/>
    <lineage>
        <taxon>Eukaryota</taxon>
        <taxon>Metazoa</taxon>
        <taxon>Chordata</taxon>
        <taxon>Craniata</taxon>
        <taxon>Vertebrata</taxon>
        <taxon>Euteleostomi</taxon>
        <taxon>Actinopterygii</taxon>
        <taxon>Neopterygii</taxon>
        <taxon>Teleostei</taxon>
        <taxon>Osteoglossocephala</taxon>
        <taxon>Osteoglossomorpha</taxon>
        <taxon>Osteoglossiformes</taxon>
        <taxon>Osteoglossidae</taxon>
        <taxon>Scleropages</taxon>
    </lineage>
</organism>
<dbReference type="Gene3D" id="3.30.160.60">
    <property type="entry name" value="Classic Zinc Finger"/>
    <property type="match status" value="1"/>
</dbReference>
<dbReference type="GO" id="GO:0008270">
    <property type="term" value="F:zinc ion binding"/>
    <property type="evidence" value="ECO:0007669"/>
    <property type="project" value="UniProtKB-KW"/>
</dbReference>
<dbReference type="PANTHER" id="PTHR24103">
    <property type="entry name" value="E3 UBIQUITIN-PROTEIN LIGASE TRIM"/>
    <property type="match status" value="1"/>
</dbReference>
<dbReference type="Proteomes" id="UP000694397">
    <property type="component" value="Chromosome 18"/>
</dbReference>
<keyword evidence="7" id="KW-1185">Reference proteome</keyword>
<evidence type="ECO:0000313" key="6">
    <source>
        <dbReference type="Ensembl" id="ENSSFOP00015034862.2"/>
    </source>
</evidence>
<dbReference type="PROSITE" id="PS50119">
    <property type="entry name" value="ZF_BBOX"/>
    <property type="match status" value="1"/>
</dbReference>
<dbReference type="SUPFAM" id="SSF57845">
    <property type="entry name" value="B-box zinc-binding domain"/>
    <property type="match status" value="1"/>
</dbReference>
<protein>
    <submittedName>
        <fullName evidence="6">Tripartite motif containing 108</fullName>
    </submittedName>
</protein>
<dbReference type="InterPro" id="IPR001870">
    <property type="entry name" value="B30.2/SPRY"/>
</dbReference>
<reference evidence="6 7" key="1">
    <citation type="submission" date="2019-04" db="EMBL/GenBank/DDBJ databases">
        <authorList>
            <consortium name="Wellcome Sanger Institute Data Sharing"/>
        </authorList>
    </citation>
    <scope>NUCLEOTIDE SEQUENCE [LARGE SCALE GENOMIC DNA]</scope>
</reference>
<dbReference type="SUPFAM" id="SSF49899">
    <property type="entry name" value="Concanavalin A-like lectins/glucanases"/>
    <property type="match status" value="1"/>
</dbReference>
<evidence type="ECO:0000256" key="2">
    <source>
        <dbReference type="ARBA" id="ARBA00022833"/>
    </source>
</evidence>
<dbReference type="OrthoDB" id="654191at2759"/>
<feature type="domain" description="B30.2/SPRY" evidence="5">
    <location>
        <begin position="217"/>
        <end position="409"/>
    </location>
</feature>
<evidence type="ECO:0000259" key="5">
    <source>
        <dbReference type="PROSITE" id="PS50188"/>
    </source>
</evidence>
<name>A0A8C9SJY7_SCLFO</name>
<accession>A0A8C9SJY7</accession>
<reference evidence="6" key="3">
    <citation type="submission" date="2025-09" db="UniProtKB">
        <authorList>
            <consortium name="Ensembl"/>
        </authorList>
    </citation>
    <scope>IDENTIFICATION</scope>
</reference>
<evidence type="ECO:0000256" key="3">
    <source>
        <dbReference type="PROSITE-ProRule" id="PRU00024"/>
    </source>
</evidence>
<dbReference type="InterPro" id="IPR013320">
    <property type="entry name" value="ConA-like_dom_sf"/>
</dbReference>
<proteinExistence type="predicted"/>
<feature type="domain" description="B box-type" evidence="4">
    <location>
        <begin position="43"/>
        <end position="84"/>
    </location>
</feature>
<dbReference type="Pfam" id="PF00643">
    <property type="entry name" value="zf-B_box"/>
    <property type="match status" value="1"/>
</dbReference>
<dbReference type="InterPro" id="IPR043136">
    <property type="entry name" value="B30.2/SPRY_sf"/>
</dbReference>
<reference evidence="6" key="2">
    <citation type="submission" date="2025-08" db="UniProtKB">
        <authorList>
            <consortium name="Ensembl"/>
        </authorList>
    </citation>
    <scope>IDENTIFICATION</scope>
</reference>
<keyword evidence="1 3" id="KW-0479">Metal-binding</keyword>
<dbReference type="Gene3D" id="2.60.120.920">
    <property type="match status" value="1"/>
</dbReference>
<evidence type="ECO:0000259" key="4">
    <source>
        <dbReference type="PROSITE" id="PS50119"/>
    </source>
</evidence>
<dbReference type="InterPro" id="IPR050143">
    <property type="entry name" value="TRIM/RBCC"/>
</dbReference>
<dbReference type="AlphaFoldDB" id="A0A8C9SJY7"/>
<dbReference type="CDD" id="cd19800">
    <property type="entry name" value="Bbox2_xNF7-like"/>
    <property type="match status" value="1"/>
</dbReference>
<dbReference type="Ensembl" id="ENSSFOT00015035244.2">
    <property type="protein sequence ID" value="ENSSFOP00015034862.2"/>
    <property type="gene ID" value="ENSSFOG00015022196.2"/>
</dbReference>
<evidence type="ECO:0000313" key="7">
    <source>
        <dbReference type="Proteomes" id="UP000694397"/>
    </source>
</evidence>
<dbReference type="GeneTree" id="ENSGT00940000164374"/>
<keyword evidence="1 3" id="KW-0863">Zinc-finger</keyword>
<evidence type="ECO:0000256" key="1">
    <source>
        <dbReference type="ARBA" id="ARBA00022771"/>
    </source>
</evidence>